<protein>
    <submittedName>
        <fullName evidence="1">Thermostable hemolysin</fullName>
    </submittedName>
</protein>
<gene>
    <name evidence="1" type="ORF">LJ739_12600</name>
</gene>
<organism evidence="1 2">
    <name type="scientific">Fluctibacter halophilus</name>
    <dbReference type="NCBI Taxonomy" id="226011"/>
    <lineage>
        <taxon>Bacteria</taxon>
        <taxon>Pseudomonadati</taxon>
        <taxon>Pseudomonadota</taxon>
        <taxon>Gammaproteobacteria</taxon>
        <taxon>Alteromonadales</taxon>
        <taxon>Alteromonadaceae</taxon>
        <taxon>Fluctibacter</taxon>
    </lineage>
</organism>
<dbReference type="EMBL" id="JAJEWP010000003">
    <property type="protein sequence ID" value="MCC2617084.1"/>
    <property type="molecule type" value="Genomic_DNA"/>
</dbReference>
<accession>A0ABS8G919</accession>
<dbReference type="InterPro" id="IPR022050">
    <property type="entry name" value="T_hemolysin"/>
</dbReference>
<evidence type="ECO:0000313" key="1">
    <source>
        <dbReference type="EMBL" id="MCC2617084.1"/>
    </source>
</evidence>
<dbReference type="RefSeq" id="WP_229160992.1">
    <property type="nucleotide sequence ID" value="NZ_JAJEWP010000003.1"/>
</dbReference>
<dbReference type="Proteomes" id="UP001520878">
    <property type="component" value="Unassembled WGS sequence"/>
</dbReference>
<sequence length="229" mass="25442">MFQAIADTGTLQTRQPAVEQRPALRVSAVTALSKRKKDVETFVKQGFARHYNADIHHFLPVMVFAQGHAIQAALGVRSARQGLFVEQYMPDNVEQTLAQHGIDAQAEQVAEIGNLHSRSSAYTLPLLLVTGMALHQAGIEHLVFCATPKVARLLERRGLSLVRLCPADPRKLLPSDDHWGSYYDSNPQVIALDLAQVKRTIDHSLELTSLYKLLKQDVAAVYQQLRCLA</sequence>
<proteinExistence type="predicted"/>
<evidence type="ECO:0000313" key="2">
    <source>
        <dbReference type="Proteomes" id="UP001520878"/>
    </source>
</evidence>
<keyword evidence="2" id="KW-1185">Reference proteome</keyword>
<dbReference type="Pfam" id="PF12261">
    <property type="entry name" value="T_hemolysin"/>
    <property type="match status" value="1"/>
</dbReference>
<reference evidence="1 2" key="1">
    <citation type="submission" date="2021-10" db="EMBL/GenBank/DDBJ databases">
        <title>Draft genome of Aestuariibacter halophilus JC2043.</title>
        <authorList>
            <person name="Emsley S.A."/>
            <person name="Pfannmuller K.M."/>
            <person name="Ushijima B."/>
            <person name="Saw J.H."/>
            <person name="Videau P."/>
        </authorList>
    </citation>
    <scope>NUCLEOTIDE SEQUENCE [LARGE SCALE GENOMIC DNA]</scope>
    <source>
        <strain evidence="1 2">JC2043</strain>
    </source>
</reference>
<name>A0ABS8G919_9ALTE</name>
<comment type="caution">
    <text evidence="1">The sequence shown here is derived from an EMBL/GenBank/DDBJ whole genome shotgun (WGS) entry which is preliminary data.</text>
</comment>